<protein>
    <recommendedName>
        <fullName evidence="2">Putative long chain fatty acid-CoA ligase VraA</fullName>
    </recommendedName>
    <alternativeName>
        <fullName evidence="4">Acyl-CoA synthetase</fullName>
    </alternativeName>
</protein>
<dbReference type="STRING" id="1212545.SARL_10306"/>
<name>A0A380CNT9_9STAP</name>
<dbReference type="EMBL" id="BKAV01000004">
    <property type="protein sequence ID" value="GEP99787.1"/>
    <property type="molecule type" value="Genomic_DNA"/>
</dbReference>
<keyword evidence="3 8" id="KW-0436">Ligase</keyword>
<feature type="domain" description="AMP-dependent synthetase/ligase" evidence="5">
    <location>
        <begin position="10"/>
        <end position="101"/>
    </location>
</feature>
<dbReference type="Gene3D" id="3.30.300.30">
    <property type="match status" value="1"/>
</dbReference>
<dbReference type="InterPro" id="IPR000873">
    <property type="entry name" value="AMP-dep_synth/lig_dom"/>
</dbReference>
<keyword evidence="10" id="KW-1185">Reference proteome</keyword>
<feature type="domain" description="AMP-dependent synthetase/ligase" evidence="5">
    <location>
        <begin position="113"/>
        <end position="317"/>
    </location>
</feature>
<dbReference type="InterPro" id="IPR020845">
    <property type="entry name" value="AMP-binding_CS"/>
</dbReference>
<dbReference type="Pfam" id="PF13193">
    <property type="entry name" value="AMP-binding_C"/>
    <property type="match status" value="1"/>
</dbReference>
<dbReference type="PANTHER" id="PTHR43201">
    <property type="entry name" value="ACYL-COA SYNTHETASE"/>
    <property type="match status" value="1"/>
</dbReference>
<evidence type="ECO:0000313" key="7">
    <source>
        <dbReference type="EMBL" id="GEP99787.1"/>
    </source>
</evidence>
<evidence type="ECO:0000256" key="1">
    <source>
        <dbReference type="ARBA" id="ARBA00006432"/>
    </source>
</evidence>
<dbReference type="InterPro" id="IPR042099">
    <property type="entry name" value="ANL_N_sf"/>
</dbReference>
<evidence type="ECO:0000256" key="4">
    <source>
        <dbReference type="ARBA" id="ARBA00032875"/>
    </source>
</evidence>
<evidence type="ECO:0000256" key="3">
    <source>
        <dbReference type="ARBA" id="ARBA00022598"/>
    </source>
</evidence>
<dbReference type="GO" id="GO:0031956">
    <property type="term" value="F:medium-chain fatty acid-CoA ligase activity"/>
    <property type="evidence" value="ECO:0007669"/>
    <property type="project" value="TreeGrafter"/>
</dbReference>
<evidence type="ECO:0000313" key="9">
    <source>
        <dbReference type="Proteomes" id="UP000254956"/>
    </source>
</evidence>
<dbReference type="Proteomes" id="UP000254956">
    <property type="component" value="Unassembled WGS sequence"/>
</dbReference>
<dbReference type="SUPFAM" id="SSF56801">
    <property type="entry name" value="Acetyl-CoA synthetase-like"/>
    <property type="match status" value="1"/>
</dbReference>
<accession>A0A380CNT9</accession>
<proteinExistence type="inferred from homology"/>
<dbReference type="PROSITE" id="PS00455">
    <property type="entry name" value="AMP_BINDING"/>
    <property type="match status" value="1"/>
</dbReference>
<dbReference type="InterPro" id="IPR045851">
    <property type="entry name" value="AMP-bd_C_sf"/>
</dbReference>
<dbReference type="Pfam" id="PF00501">
    <property type="entry name" value="AMP-binding"/>
    <property type="match status" value="2"/>
</dbReference>
<dbReference type="RefSeq" id="WP_002510766.1">
    <property type="nucleotide sequence ID" value="NZ_BKAV01000004.1"/>
</dbReference>
<evidence type="ECO:0000256" key="2">
    <source>
        <dbReference type="ARBA" id="ARBA00017625"/>
    </source>
</evidence>
<dbReference type="OrthoDB" id="9757771at2"/>
<feature type="domain" description="AMP-binding enzyme C-terminal" evidence="6">
    <location>
        <begin position="363"/>
        <end position="436"/>
    </location>
</feature>
<gene>
    <name evidence="8" type="primary">menE_2</name>
    <name evidence="7" type="synonym">vraA</name>
    <name evidence="8" type="ORF">NCTC12413_02293</name>
    <name evidence="7" type="ORF">SAR03_08250</name>
</gene>
<dbReference type="InterPro" id="IPR025110">
    <property type="entry name" value="AMP-bd_C"/>
</dbReference>
<reference evidence="7 10" key="2">
    <citation type="submission" date="2019-07" db="EMBL/GenBank/DDBJ databases">
        <title>Whole genome shotgun sequence of Staphylococcus arlettae NBRC 109765.</title>
        <authorList>
            <person name="Hosoyama A."/>
            <person name="Uohara A."/>
            <person name="Ohji S."/>
            <person name="Ichikawa N."/>
        </authorList>
    </citation>
    <scope>NUCLEOTIDE SEQUENCE [LARGE SCALE GENOMIC DNA]</scope>
    <source>
        <strain evidence="7 10">NBRC 109765</strain>
    </source>
</reference>
<evidence type="ECO:0000259" key="5">
    <source>
        <dbReference type="Pfam" id="PF00501"/>
    </source>
</evidence>
<dbReference type="AlphaFoldDB" id="A0A380CNT9"/>
<reference evidence="8 9" key="1">
    <citation type="submission" date="2018-06" db="EMBL/GenBank/DDBJ databases">
        <authorList>
            <consortium name="Pathogen Informatics"/>
            <person name="Doyle S."/>
        </authorList>
    </citation>
    <scope>NUCLEOTIDE SEQUENCE [LARGE SCALE GENOMIC DNA]</scope>
    <source>
        <strain evidence="8 9">NCTC12413</strain>
    </source>
</reference>
<evidence type="ECO:0000313" key="10">
    <source>
        <dbReference type="Proteomes" id="UP000321598"/>
    </source>
</evidence>
<dbReference type="Gene3D" id="3.40.50.12780">
    <property type="entry name" value="N-terminal domain of ligase-like"/>
    <property type="match status" value="1"/>
</dbReference>
<evidence type="ECO:0000259" key="6">
    <source>
        <dbReference type="Pfam" id="PF13193"/>
    </source>
</evidence>
<evidence type="ECO:0000313" key="8">
    <source>
        <dbReference type="EMBL" id="SUJ25323.1"/>
    </source>
</evidence>
<dbReference type="GO" id="GO:0006631">
    <property type="term" value="P:fatty acid metabolic process"/>
    <property type="evidence" value="ECO:0007669"/>
    <property type="project" value="TreeGrafter"/>
</dbReference>
<dbReference type="EMBL" id="UGZE01000001">
    <property type="protein sequence ID" value="SUJ25323.1"/>
    <property type="molecule type" value="Genomic_DNA"/>
</dbReference>
<dbReference type="PANTHER" id="PTHR43201:SF5">
    <property type="entry name" value="MEDIUM-CHAIN ACYL-COA LIGASE ACSF2, MITOCHONDRIAL"/>
    <property type="match status" value="1"/>
</dbReference>
<comment type="similarity">
    <text evidence="1">Belongs to the ATP-dependent AMP-binding enzyme family.</text>
</comment>
<organism evidence="8 9">
    <name type="scientific">Staphylococcus arlettae</name>
    <dbReference type="NCBI Taxonomy" id="29378"/>
    <lineage>
        <taxon>Bacteria</taxon>
        <taxon>Bacillati</taxon>
        <taxon>Bacillota</taxon>
        <taxon>Bacilli</taxon>
        <taxon>Bacillales</taxon>
        <taxon>Staphylococcaceae</taxon>
        <taxon>Staphylococcus</taxon>
    </lineage>
</organism>
<dbReference type="Proteomes" id="UP000321598">
    <property type="component" value="Unassembled WGS sequence"/>
</dbReference>
<sequence length="453" mass="51157">MKVWSNIQYFAQTQPDKKALIFDANCVTYEELCHAIKEQADMLDSISDGQRVALTMTNPLATMIAYFAVLLKGGVPCVCDFRWPDAKLREICAHYHINYQLNDDGVLTEKHKYNHVQQVTDLLHIGFTSGTTGIPKAYYRGENSWIASYKQNEALMVHPIEVIVAPGPLAHSLSLYACVFALYTGRTFIGQQHFEAQQCIRNMQQNDGTFAFMGVPTMLQQLVNYYAHIPYLHYIFSTGDKLHIALRTRIQQLFSQATLIEFFGSSEASFISYNIDNSAPAQSVGKVFPNVKVQIVEPDNEGIGLLYVNSDMVFDGYVDASTPTKEWITIGDYAHLDTHQYLFLHGRENDRLIIGGKNVYPMEIEKAVVLHPDIEEAVIISRPHAQLGELAILLYTGSSEISYTAMKSHLITHLARYQVPSKVVKVPKMTYTHSGKIARAHMKERYLKGEFKG</sequence>